<protein>
    <submittedName>
        <fullName evidence="1">Uncharacterized protein</fullName>
    </submittedName>
</protein>
<name>A0AA37TQL3_9HYPH</name>
<keyword evidence="2" id="KW-1185">Reference proteome</keyword>
<accession>A0AA37TQL3</accession>
<evidence type="ECO:0000313" key="2">
    <source>
        <dbReference type="Proteomes" id="UP001157440"/>
    </source>
</evidence>
<proteinExistence type="predicted"/>
<dbReference type="AlphaFoldDB" id="A0AA37TQL3"/>
<dbReference type="RefSeq" id="WP_373323945.1">
    <property type="nucleotide sequence ID" value="NZ_BPQZ01000059.1"/>
</dbReference>
<dbReference type="EMBL" id="BSPL01000030">
    <property type="protein sequence ID" value="GLS73787.1"/>
    <property type="molecule type" value="Genomic_DNA"/>
</dbReference>
<organism evidence="1 2">
    <name type="scientific">Methylobacterium tardum</name>
    <dbReference type="NCBI Taxonomy" id="374432"/>
    <lineage>
        <taxon>Bacteria</taxon>
        <taxon>Pseudomonadati</taxon>
        <taxon>Pseudomonadota</taxon>
        <taxon>Alphaproteobacteria</taxon>
        <taxon>Hyphomicrobiales</taxon>
        <taxon>Methylobacteriaceae</taxon>
        <taxon>Methylobacterium</taxon>
    </lineage>
</organism>
<reference evidence="2" key="1">
    <citation type="journal article" date="2019" name="Int. J. Syst. Evol. Microbiol.">
        <title>The Global Catalogue of Microorganisms (GCM) 10K type strain sequencing project: providing services to taxonomists for standard genome sequencing and annotation.</title>
        <authorList>
            <consortium name="The Broad Institute Genomics Platform"/>
            <consortium name="The Broad Institute Genome Sequencing Center for Infectious Disease"/>
            <person name="Wu L."/>
            <person name="Ma J."/>
        </authorList>
    </citation>
    <scope>NUCLEOTIDE SEQUENCE [LARGE SCALE GENOMIC DNA]</scope>
    <source>
        <strain evidence="2">NBRC 103632</strain>
    </source>
</reference>
<evidence type="ECO:0000313" key="1">
    <source>
        <dbReference type="EMBL" id="GLS73787.1"/>
    </source>
</evidence>
<sequence length="105" mass="11211">MRQMVGLVQRPGIFYCRRTIPEALRANMPAVLGTAGPGIFDEEAPVSLKGSRAGREFRVSLGTRDRDEARVRAPQPNSTSARLLGLTGLLQCRIAPCCGGITAAS</sequence>
<gene>
    <name evidence="1" type="ORF">GCM10007890_58020</name>
</gene>
<comment type="caution">
    <text evidence="1">The sequence shown here is derived from an EMBL/GenBank/DDBJ whole genome shotgun (WGS) entry which is preliminary data.</text>
</comment>
<dbReference type="Proteomes" id="UP001157440">
    <property type="component" value="Unassembled WGS sequence"/>
</dbReference>